<proteinExistence type="predicted"/>
<keyword evidence="2" id="KW-1185">Reference proteome</keyword>
<protein>
    <submittedName>
        <fullName evidence="1">Uncharacterized protein</fullName>
    </submittedName>
</protein>
<dbReference type="Proteomes" id="UP000051530">
    <property type="component" value="Unassembled WGS sequence"/>
</dbReference>
<gene>
    <name evidence="1" type="ORF">M153_14500002371</name>
</gene>
<organism evidence="1 2">
    <name type="scientific">Pseudoloma neurophilia</name>
    <dbReference type="NCBI Taxonomy" id="146866"/>
    <lineage>
        <taxon>Eukaryota</taxon>
        <taxon>Fungi</taxon>
        <taxon>Fungi incertae sedis</taxon>
        <taxon>Microsporidia</taxon>
        <taxon>Pseudoloma</taxon>
    </lineage>
</organism>
<evidence type="ECO:0000313" key="2">
    <source>
        <dbReference type="Proteomes" id="UP000051530"/>
    </source>
</evidence>
<comment type="caution">
    <text evidence="1">The sequence shown here is derived from an EMBL/GenBank/DDBJ whole genome shotgun (WGS) entry which is preliminary data.</text>
</comment>
<reference evidence="1 2" key="1">
    <citation type="submission" date="2015-07" db="EMBL/GenBank/DDBJ databases">
        <title>The genome of Pseudoloma neurophilia, a relevant intracellular parasite of the zebrafish.</title>
        <authorList>
            <person name="Ndikumana S."/>
            <person name="Pelin A."/>
            <person name="Sanders J."/>
            <person name="Corradi N."/>
        </authorList>
    </citation>
    <scope>NUCLEOTIDE SEQUENCE [LARGE SCALE GENOMIC DNA]</scope>
    <source>
        <strain evidence="1 2">MK1</strain>
    </source>
</reference>
<dbReference type="AlphaFoldDB" id="A0A0R0LUR9"/>
<name>A0A0R0LUR9_9MICR</name>
<accession>A0A0R0LUR9</accession>
<sequence>MKIIKIFSNCDRRMMPLVRRVTYKFVYLKVFCYSLSQNDRTNNYLVLFFT</sequence>
<dbReference type="EMBL" id="LGUB01000477">
    <property type="protein sequence ID" value="KRH93133.1"/>
    <property type="molecule type" value="Genomic_DNA"/>
</dbReference>
<dbReference type="VEuPathDB" id="MicrosporidiaDB:M153_14500002371"/>
<evidence type="ECO:0000313" key="1">
    <source>
        <dbReference type="EMBL" id="KRH93133.1"/>
    </source>
</evidence>